<dbReference type="EMBL" id="CP150951">
    <property type="protein sequence ID" value="WZC47803.1"/>
    <property type="molecule type" value="Genomic_DNA"/>
</dbReference>
<evidence type="ECO:0000313" key="2">
    <source>
        <dbReference type="EMBL" id="WZC47803.1"/>
    </source>
</evidence>
<evidence type="ECO:0000313" key="3">
    <source>
        <dbReference type="Proteomes" id="UP001440612"/>
    </source>
</evidence>
<keyword evidence="1" id="KW-0472">Membrane</keyword>
<protein>
    <submittedName>
        <fullName evidence="2">Uncharacterized protein</fullName>
    </submittedName>
</protein>
<accession>A0ABZ2V1N6</accession>
<name>A0ABZ2V1N6_9RHOB</name>
<dbReference type="Proteomes" id="UP001440612">
    <property type="component" value="Chromosome"/>
</dbReference>
<sequence>MRRIIIAAAVIGGTPAFAHHEVVVAVSLAPVAWGLATITAAGLAAWHRRIKMRRK</sequence>
<organism evidence="2 3">
    <name type="scientific">Yoonia phaeophyticola</name>
    <dbReference type="NCBI Taxonomy" id="3137369"/>
    <lineage>
        <taxon>Bacteria</taxon>
        <taxon>Pseudomonadati</taxon>
        <taxon>Pseudomonadota</taxon>
        <taxon>Alphaproteobacteria</taxon>
        <taxon>Rhodobacterales</taxon>
        <taxon>Paracoccaceae</taxon>
        <taxon>Yoonia</taxon>
    </lineage>
</organism>
<feature type="transmembrane region" description="Helical" evidence="1">
    <location>
        <begin position="28"/>
        <end position="46"/>
    </location>
</feature>
<keyword evidence="1" id="KW-0812">Transmembrane</keyword>
<evidence type="ECO:0000256" key="1">
    <source>
        <dbReference type="SAM" id="Phobius"/>
    </source>
</evidence>
<proteinExistence type="predicted"/>
<reference evidence="3" key="1">
    <citation type="submission" date="2024-04" db="EMBL/GenBank/DDBJ databases">
        <title>Phylogenomic analyses of a clade within the roseobacter group suggest taxonomic reassignments of species of the genera Aestuariivita, Citreicella, Loktanella, Nautella, Pelagibaca, Ruegeria, Thalassobius, Thiobacimonas and Tropicibacter, and the proposal o.</title>
        <authorList>
            <person name="Jeon C.O."/>
        </authorList>
    </citation>
    <scope>NUCLEOTIDE SEQUENCE [LARGE SCALE GENOMIC DNA]</scope>
    <source>
        <strain evidence="3">BS5-3</strain>
    </source>
</reference>
<dbReference type="RefSeq" id="WP_341365923.1">
    <property type="nucleotide sequence ID" value="NZ_CP150951.2"/>
</dbReference>
<keyword evidence="3" id="KW-1185">Reference proteome</keyword>
<gene>
    <name evidence="2" type="ORF">AABB29_12960</name>
</gene>
<keyword evidence="1" id="KW-1133">Transmembrane helix</keyword>